<evidence type="ECO:0000256" key="2">
    <source>
        <dbReference type="ARBA" id="ARBA00022490"/>
    </source>
</evidence>
<dbReference type="InterPro" id="IPR008220">
    <property type="entry name" value="HAT_MetX-like"/>
</dbReference>
<dbReference type="PANTHER" id="PTHR32268:SF11">
    <property type="entry name" value="HOMOSERINE O-ACETYLTRANSFERASE"/>
    <property type="match status" value="1"/>
</dbReference>
<feature type="active site" description="Nucleophile" evidence="7 8">
    <location>
        <position position="152"/>
    </location>
</feature>
<comment type="similarity">
    <text evidence="7">Belongs to the AB hydrolase superfamily. MetX family.</text>
</comment>
<name>A0A081BSC5_9BACT</name>
<feature type="active site" evidence="7 8">
    <location>
        <position position="314"/>
    </location>
</feature>
<keyword evidence="5 7" id="KW-0486">Methionine biosynthesis</keyword>
<evidence type="ECO:0000259" key="9">
    <source>
        <dbReference type="Pfam" id="PF00561"/>
    </source>
</evidence>
<dbReference type="GO" id="GO:0009086">
    <property type="term" value="P:methionine biosynthetic process"/>
    <property type="evidence" value="ECO:0007669"/>
    <property type="project" value="UniProtKB-UniRule"/>
</dbReference>
<comment type="pathway">
    <text evidence="7">Amino-acid biosynthesis; L-methionine biosynthesis via de novo pathway; O-acetyl-L-homoserine from L-homoserine: step 1/1.</text>
</comment>
<dbReference type="GO" id="GO:0004414">
    <property type="term" value="F:homoserine O-acetyltransferase activity"/>
    <property type="evidence" value="ECO:0007669"/>
    <property type="project" value="UniProtKB-UniRule"/>
</dbReference>
<dbReference type="PANTHER" id="PTHR32268">
    <property type="entry name" value="HOMOSERINE O-ACETYLTRANSFERASE"/>
    <property type="match status" value="1"/>
</dbReference>
<evidence type="ECO:0000313" key="11">
    <source>
        <dbReference type="Proteomes" id="UP000030700"/>
    </source>
</evidence>
<dbReference type="Gene3D" id="1.10.1740.110">
    <property type="match status" value="1"/>
</dbReference>
<dbReference type="SUPFAM" id="SSF53474">
    <property type="entry name" value="alpha/beta-Hydrolases"/>
    <property type="match status" value="1"/>
</dbReference>
<dbReference type="FunFam" id="1.10.1740.110:FF:000001">
    <property type="entry name" value="Homoserine O-acetyltransferase"/>
    <property type="match status" value="1"/>
</dbReference>
<organism evidence="10">
    <name type="scientific">Candidatus Moduliflexus flocculans</name>
    <dbReference type="NCBI Taxonomy" id="1499966"/>
    <lineage>
        <taxon>Bacteria</taxon>
        <taxon>Candidatus Moduliflexota</taxon>
        <taxon>Candidatus Moduliflexia</taxon>
        <taxon>Candidatus Moduliflexales</taxon>
        <taxon>Candidatus Moduliflexaceae</taxon>
    </lineage>
</organism>
<dbReference type="PIRSF" id="PIRSF000443">
    <property type="entry name" value="Homoser_Ac_trans"/>
    <property type="match status" value="1"/>
</dbReference>
<evidence type="ECO:0000256" key="4">
    <source>
        <dbReference type="ARBA" id="ARBA00022679"/>
    </source>
</evidence>
<keyword evidence="2 7" id="KW-0963">Cytoplasm</keyword>
<reference evidence="10" key="1">
    <citation type="journal article" date="2015" name="PeerJ">
        <title>First genomic representation of candidate bacterial phylum KSB3 points to enhanced environmental sensing as a trigger of wastewater bulking.</title>
        <authorList>
            <person name="Sekiguchi Y."/>
            <person name="Ohashi A."/>
            <person name="Parks D.H."/>
            <person name="Yamauchi T."/>
            <person name="Tyson G.W."/>
            <person name="Hugenholtz P."/>
        </authorList>
    </citation>
    <scope>NUCLEOTIDE SEQUENCE [LARGE SCALE GENOMIC DNA]</scope>
</reference>
<dbReference type="STRING" id="1499966.U14_05586"/>
<dbReference type="Pfam" id="PF00561">
    <property type="entry name" value="Abhydrolase_1"/>
    <property type="match status" value="1"/>
</dbReference>
<comment type="function">
    <text evidence="7">Transfers an acetyl group from acetyl-CoA to L-homoserine, forming acetyl-L-homoserine.</text>
</comment>
<dbReference type="InterPro" id="IPR029058">
    <property type="entry name" value="AB_hydrolase_fold"/>
</dbReference>
<keyword evidence="11" id="KW-1185">Reference proteome</keyword>
<gene>
    <name evidence="7" type="primary">metXA</name>
    <name evidence="10" type="ORF">U14_05586</name>
</gene>
<comment type="catalytic activity">
    <reaction evidence="7">
        <text>L-homoserine + acetyl-CoA = O-acetyl-L-homoserine + CoA</text>
        <dbReference type="Rhea" id="RHEA:13701"/>
        <dbReference type="ChEBI" id="CHEBI:57287"/>
        <dbReference type="ChEBI" id="CHEBI:57288"/>
        <dbReference type="ChEBI" id="CHEBI:57476"/>
        <dbReference type="ChEBI" id="CHEBI:57716"/>
        <dbReference type="EC" id="2.3.1.31"/>
    </reaction>
</comment>
<feature type="binding site" evidence="7">
    <location>
        <position position="221"/>
    </location>
    <ligand>
        <name>substrate</name>
    </ligand>
</feature>
<proteinExistence type="inferred from homology"/>
<dbReference type="Proteomes" id="UP000030700">
    <property type="component" value="Unassembled WGS sequence"/>
</dbReference>
<protein>
    <recommendedName>
        <fullName evidence="7">Homoserine O-acetyltransferase</fullName>
        <shortName evidence="7">HAT</shortName>
        <ecNumber evidence="7">2.3.1.31</ecNumber>
    </recommendedName>
    <alternativeName>
        <fullName evidence="7">Homoserine transacetylase</fullName>
        <shortName evidence="7">HTA</shortName>
    </alternativeName>
</protein>
<comment type="subcellular location">
    <subcellularLocation>
        <location evidence="7">Cytoplasm</location>
    </subcellularLocation>
</comment>
<dbReference type="AlphaFoldDB" id="A0A081BSC5"/>
<dbReference type="NCBIfam" id="NF001209">
    <property type="entry name" value="PRK00175.1"/>
    <property type="match status" value="1"/>
</dbReference>
<evidence type="ECO:0000256" key="6">
    <source>
        <dbReference type="ARBA" id="ARBA00023315"/>
    </source>
</evidence>
<feature type="domain" description="AB hydrolase-1" evidence="9">
    <location>
        <begin position="47"/>
        <end position="353"/>
    </location>
</feature>
<dbReference type="NCBIfam" id="TIGR01392">
    <property type="entry name" value="homoserO_Ac_trn"/>
    <property type="match status" value="1"/>
</dbReference>
<dbReference type="EC" id="2.3.1.31" evidence="7"/>
<feature type="active site" evidence="7 8">
    <location>
        <position position="347"/>
    </location>
</feature>
<keyword evidence="3 7" id="KW-0028">Amino-acid biosynthesis</keyword>
<keyword evidence="4 7" id="KW-0808">Transferase</keyword>
<dbReference type="EMBL" id="DF820461">
    <property type="protein sequence ID" value="GAK54306.1"/>
    <property type="molecule type" value="Genomic_DNA"/>
</dbReference>
<comment type="caution">
    <text evidence="7">Lacks conserved residue(s) required for the propagation of feature annotation.</text>
</comment>
<evidence type="ECO:0000256" key="7">
    <source>
        <dbReference type="HAMAP-Rule" id="MF_00296"/>
    </source>
</evidence>
<dbReference type="HAMAP" id="MF_00296">
    <property type="entry name" value="MetX_acyltransf"/>
    <property type="match status" value="1"/>
</dbReference>
<dbReference type="GO" id="GO:0005737">
    <property type="term" value="C:cytoplasm"/>
    <property type="evidence" value="ECO:0007669"/>
    <property type="project" value="UniProtKB-SubCell"/>
</dbReference>
<evidence type="ECO:0000256" key="1">
    <source>
        <dbReference type="ARBA" id="ARBA00011738"/>
    </source>
</evidence>
<evidence type="ECO:0000256" key="3">
    <source>
        <dbReference type="ARBA" id="ARBA00022605"/>
    </source>
</evidence>
<dbReference type="InterPro" id="IPR000073">
    <property type="entry name" value="AB_hydrolase_1"/>
</dbReference>
<dbReference type="GO" id="GO:0009092">
    <property type="term" value="P:homoserine metabolic process"/>
    <property type="evidence" value="ECO:0007669"/>
    <property type="project" value="TreeGrafter"/>
</dbReference>
<dbReference type="UniPathway" id="UPA00051">
    <property type="reaction ID" value="UER00074"/>
</dbReference>
<accession>A0A081BSC5</accession>
<feature type="binding site" evidence="7">
    <location>
        <position position="348"/>
    </location>
    <ligand>
        <name>substrate</name>
    </ligand>
</feature>
<dbReference type="HOGENOM" id="CLU_028760_1_2_0"/>
<evidence type="ECO:0000256" key="8">
    <source>
        <dbReference type="PIRSR" id="PIRSR000443-1"/>
    </source>
</evidence>
<sequence length="372" mass="41134">MTDKSSVGVVETQYFTFAELTLESGEKFGPITIAYETYGTLNAEKSNAILILHAFSGDAHAAGFHEGDKKPGWWDDMIGPDKAFDTSQYFVVCSNVLGGCKGSTGPSSINPATQKPYGLAFPLIAIEDMVACQKRLIDHLGIAQLLSVAGGSMGGMQVLGWLTMFPDMLRSAIPIATTIKHSPQQIAFNEVGRQAIMADPHWNSGDYYDGTPPAKGLAVARMIGHITYMSDASMEEKFGRQRKHTDEPFKFTTDFEVEGYLNYRGDAFVKRFDANSYLYISKAMDHFDASNGKPFQKAISGLNAKLLVLAFESDWLYPAYQSQEIVKACKRAGLEATYCQIDSTYGHDAFLLEVDEETHLISHFLKRVFQND</sequence>
<keyword evidence="6 7" id="KW-0012">Acyltransferase</keyword>
<evidence type="ECO:0000256" key="5">
    <source>
        <dbReference type="ARBA" id="ARBA00023167"/>
    </source>
</evidence>
<dbReference type="Gene3D" id="3.40.50.1820">
    <property type="entry name" value="alpha/beta hydrolase"/>
    <property type="match status" value="1"/>
</dbReference>
<comment type="subunit">
    <text evidence="1 7">Homodimer.</text>
</comment>
<evidence type="ECO:0000313" key="10">
    <source>
        <dbReference type="EMBL" id="GAK54306.1"/>
    </source>
</evidence>